<evidence type="ECO:0000313" key="2">
    <source>
        <dbReference type="EMBL" id="MCS5713656.1"/>
    </source>
</evidence>
<dbReference type="RefSeq" id="WP_259485178.1">
    <property type="nucleotide sequence ID" value="NZ_JANTEZ010000001.1"/>
</dbReference>
<feature type="transmembrane region" description="Helical" evidence="1">
    <location>
        <begin position="415"/>
        <end position="434"/>
    </location>
</feature>
<keyword evidence="1" id="KW-0812">Transmembrane</keyword>
<dbReference type="Proteomes" id="UP001165580">
    <property type="component" value="Unassembled WGS sequence"/>
</dbReference>
<proteinExistence type="predicted"/>
<feature type="transmembrane region" description="Helical" evidence="1">
    <location>
        <begin position="392"/>
        <end position="409"/>
    </location>
</feature>
<feature type="transmembrane region" description="Helical" evidence="1">
    <location>
        <begin position="283"/>
        <end position="308"/>
    </location>
</feature>
<evidence type="ECO:0000313" key="3">
    <source>
        <dbReference type="Proteomes" id="UP001165580"/>
    </source>
</evidence>
<feature type="transmembrane region" description="Helical" evidence="1">
    <location>
        <begin position="47"/>
        <end position="69"/>
    </location>
</feature>
<evidence type="ECO:0000256" key="1">
    <source>
        <dbReference type="SAM" id="Phobius"/>
    </source>
</evidence>
<feature type="transmembrane region" description="Helical" evidence="1">
    <location>
        <begin position="243"/>
        <end position="271"/>
    </location>
</feature>
<comment type="caution">
    <text evidence="2">The sequence shown here is derived from an EMBL/GenBank/DDBJ whole genome shotgun (WGS) entry which is preliminary data.</text>
</comment>
<keyword evidence="1" id="KW-1133">Transmembrane helix</keyword>
<organism evidence="2 3">
    <name type="scientific">Herbiconiux gentiana</name>
    <dbReference type="NCBI Taxonomy" id="2970912"/>
    <lineage>
        <taxon>Bacteria</taxon>
        <taxon>Bacillati</taxon>
        <taxon>Actinomycetota</taxon>
        <taxon>Actinomycetes</taxon>
        <taxon>Micrococcales</taxon>
        <taxon>Microbacteriaceae</taxon>
        <taxon>Herbiconiux</taxon>
    </lineage>
</organism>
<evidence type="ECO:0008006" key="4">
    <source>
        <dbReference type="Google" id="ProtNLM"/>
    </source>
</evidence>
<protein>
    <recommendedName>
        <fullName evidence="4">Integral membrane protein</fullName>
    </recommendedName>
</protein>
<gene>
    <name evidence="2" type="ORF">NVV95_03700</name>
</gene>
<keyword evidence="3" id="KW-1185">Reference proteome</keyword>
<dbReference type="EMBL" id="JANTEZ010000001">
    <property type="protein sequence ID" value="MCS5713656.1"/>
    <property type="molecule type" value="Genomic_DNA"/>
</dbReference>
<keyword evidence="1" id="KW-0472">Membrane</keyword>
<accession>A0ABT2GFS2</accession>
<reference evidence="2" key="1">
    <citation type="submission" date="2022-08" db="EMBL/GenBank/DDBJ databases">
        <authorList>
            <person name="Deng Y."/>
            <person name="Han X.-F."/>
            <person name="Zhang Y.-Q."/>
        </authorList>
    </citation>
    <scope>NUCLEOTIDE SEQUENCE</scope>
    <source>
        <strain evidence="2">CPCC 205716</strain>
    </source>
</reference>
<feature type="transmembrane region" description="Helical" evidence="1">
    <location>
        <begin position="328"/>
        <end position="349"/>
    </location>
</feature>
<sequence length="449" mass="45536">MGDATNSELESLVAELRAENVRLRGAAVAAGGAVGAPRGRWPGRARAAASAALVVVGLLLAPVALVANWGQTQLVDTEAFVETFAPLARDEAVQAFVVSEVMTVVSEEVDFAQTTGEVFDAVGELGLPPAAAAALQALKAPAALGLQSLATSVVTDVVASPAFADVWEQALRVSHRQLVSALTGDPSAALAISSSGELAVQLGPIVQAVKAAMIDRGLAIAEAIPEVDVSIAVAQSDSFGQLVLAYGLTVALGTWLPWISLVLIAGGVLLARRRPVAVLRTGVALGAVMLAVGAALWVGSLVVVASIAPRFVPIDAAGAIYGVVTARLGETVAALTVLGLTVALVAWVLGPLRPAPALRSAFASGAARLRRYGDSRAITTGAFGRWLGRNRVLVEVVIGVAAAAVILAVRPIGIGRIVLVAVIAMVLLVVVELLQRPPATASVDDAGAA</sequence>
<name>A0ABT2GFS2_9MICO</name>